<dbReference type="AlphaFoldDB" id="W6JU26"/>
<dbReference type="Proteomes" id="UP000035763">
    <property type="component" value="Unassembled WGS sequence"/>
</dbReference>
<dbReference type="Gene3D" id="3.40.630.30">
    <property type="match status" value="1"/>
</dbReference>
<dbReference type="GO" id="GO:0016747">
    <property type="term" value="F:acyltransferase activity, transferring groups other than amino-acyl groups"/>
    <property type="evidence" value="ECO:0007669"/>
    <property type="project" value="InterPro"/>
</dbReference>
<organism evidence="2 3">
    <name type="scientific">Nostocoides australiense Ben110</name>
    <dbReference type="NCBI Taxonomy" id="1193182"/>
    <lineage>
        <taxon>Bacteria</taxon>
        <taxon>Bacillati</taxon>
        <taxon>Actinomycetota</taxon>
        <taxon>Actinomycetes</taxon>
        <taxon>Micrococcales</taxon>
        <taxon>Intrasporangiaceae</taxon>
        <taxon>Nostocoides</taxon>
    </lineage>
</organism>
<dbReference type="EMBL" id="CAJA01000119">
    <property type="protein sequence ID" value="CCH72873.1"/>
    <property type="molecule type" value="Genomic_DNA"/>
</dbReference>
<evidence type="ECO:0000313" key="2">
    <source>
        <dbReference type="EMBL" id="CCH72873.1"/>
    </source>
</evidence>
<keyword evidence="2" id="KW-0808">Transferase</keyword>
<dbReference type="InterPro" id="IPR016181">
    <property type="entry name" value="Acyl_CoA_acyltransferase"/>
</dbReference>
<keyword evidence="3" id="KW-1185">Reference proteome</keyword>
<sequence>MGQGLATEVATALVGWHRQFADHVPLWAYVSPGNHACTRVLDKVGFRRPGAVECRGEVCPPFRLPAGAEPGASLG</sequence>
<dbReference type="InterPro" id="IPR000182">
    <property type="entry name" value="GNAT_dom"/>
</dbReference>
<dbReference type="Pfam" id="PF13302">
    <property type="entry name" value="Acetyltransf_3"/>
    <property type="match status" value="1"/>
</dbReference>
<evidence type="ECO:0000313" key="3">
    <source>
        <dbReference type="Proteomes" id="UP000035763"/>
    </source>
</evidence>
<gene>
    <name evidence="2" type="ORF">BN11_2050002</name>
</gene>
<proteinExistence type="predicted"/>
<reference evidence="2 3" key="1">
    <citation type="journal article" date="2013" name="ISME J.">
        <title>A metabolic model for members of the genus Tetrasphaera involved in enhanced biological phosphorus removal.</title>
        <authorList>
            <person name="Kristiansen R."/>
            <person name="Nguyen H.T.T."/>
            <person name="Saunders A.M."/>
            <person name="Nielsen J.L."/>
            <person name="Wimmer R."/>
            <person name="Le V.Q."/>
            <person name="McIlroy S.J."/>
            <person name="Petrovski S."/>
            <person name="Seviour R.J."/>
            <person name="Calteau A."/>
            <person name="Nielsen K.L."/>
            <person name="Nielsen P.H."/>
        </authorList>
    </citation>
    <scope>NUCLEOTIDE SEQUENCE [LARGE SCALE GENOMIC DNA]</scope>
    <source>
        <strain evidence="2 3">Ben110</strain>
    </source>
</reference>
<evidence type="ECO:0000259" key="1">
    <source>
        <dbReference type="Pfam" id="PF13302"/>
    </source>
</evidence>
<protein>
    <submittedName>
        <fullName evidence="2">Putative acetyltransferase</fullName>
    </submittedName>
</protein>
<accession>W6JU26</accession>
<feature type="domain" description="N-acetyltransferase" evidence="1">
    <location>
        <begin position="2"/>
        <end position="47"/>
    </location>
</feature>
<name>W6JU26_9MICO</name>
<comment type="caution">
    <text evidence="2">The sequence shown here is derived from an EMBL/GenBank/DDBJ whole genome shotgun (WGS) entry which is preliminary data.</text>
</comment>
<dbReference type="SUPFAM" id="SSF55729">
    <property type="entry name" value="Acyl-CoA N-acyltransferases (Nat)"/>
    <property type="match status" value="1"/>
</dbReference>